<evidence type="ECO:0000259" key="6">
    <source>
        <dbReference type="SMART" id="SM00363"/>
    </source>
</evidence>
<keyword evidence="2 4" id="KW-0694">RNA-binding</keyword>
<dbReference type="PANTHER" id="PTHR47683:SF4">
    <property type="entry name" value="PSEUDOURIDINE SYNTHASE"/>
    <property type="match status" value="1"/>
</dbReference>
<reference evidence="7 8" key="1">
    <citation type="submission" date="2010-08" db="EMBL/GenBank/DDBJ databases">
        <authorList>
            <person name="Harkins D.M."/>
            <person name="Madupu R."/>
            <person name="Durkin A.S."/>
            <person name="Torralba M."/>
            <person name="Methe B."/>
            <person name="Sutton G.G."/>
            <person name="Nelson K.E."/>
        </authorList>
    </citation>
    <scope>NUCLEOTIDE SEQUENCE [LARGE SCALE GENOMIC DNA]</scope>
    <source>
        <strain evidence="7 8">DSM 17678</strain>
    </source>
</reference>
<accession>E0E4Q2</accession>
<evidence type="ECO:0000313" key="7">
    <source>
        <dbReference type="EMBL" id="EFM64109.1"/>
    </source>
</evidence>
<evidence type="ECO:0000313" key="8">
    <source>
        <dbReference type="Proteomes" id="UP000003244"/>
    </source>
</evidence>
<sequence>MRLDKMLSNLGYGTRSEIKKMCRQGMVTVNGQEVKKPDHHIDPDQDQVCLNGQAVRYREYIYLMMNKPAGCVSATYDKYDQTVIDLIDPEYLAFEPFPVGRLDKDTEGLLVITNDGQLSHRVLSPKKHVPKIYYAEIDHEVLARDIEAFSKGVYIGDDYTTKPAKLEVIKSFEAEDGAIHSEIYVTISEGKFHQVKRMFEAVGKSVLYLKRIQMGGLKLDESLGLGEYRELTEEEIDLLEKKDI</sequence>
<dbReference type="PANTHER" id="PTHR47683">
    <property type="entry name" value="PSEUDOURIDINE SYNTHASE FAMILY PROTEIN-RELATED"/>
    <property type="match status" value="1"/>
</dbReference>
<dbReference type="Gene3D" id="3.30.70.1560">
    <property type="entry name" value="Alpha-L RNA-binding motif"/>
    <property type="match status" value="1"/>
</dbReference>
<name>E0E4Q2_9FIRM</name>
<dbReference type="GO" id="GO:0120159">
    <property type="term" value="F:rRNA pseudouridine synthase activity"/>
    <property type="evidence" value="ECO:0007669"/>
    <property type="project" value="UniProtKB-ARBA"/>
</dbReference>
<dbReference type="OrthoDB" id="9807213at2"/>
<evidence type="ECO:0000256" key="1">
    <source>
        <dbReference type="ARBA" id="ARBA00008348"/>
    </source>
</evidence>
<protein>
    <recommendedName>
        <fullName evidence="5">Pseudouridine synthase</fullName>
        <ecNumber evidence="5">5.4.99.-</ecNumber>
    </recommendedName>
</protein>
<dbReference type="EC" id="5.4.99.-" evidence="5"/>
<dbReference type="EMBL" id="ADGQ01000070">
    <property type="protein sequence ID" value="EFM64109.1"/>
    <property type="molecule type" value="Genomic_DNA"/>
</dbReference>
<feature type="domain" description="RNA-binding S4" evidence="6">
    <location>
        <begin position="1"/>
        <end position="59"/>
    </location>
</feature>
<proteinExistence type="inferred from homology"/>
<comment type="caution">
    <text evidence="7">The sequence shown here is derived from an EMBL/GenBank/DDBJ whole genome shotgun (WGS) entry which is preliminary data.</text>
</comment>
<dbReference type="Pfam" id="PF01479">
    <property type="entry name" value="S4"/>
    <property type="match status" value="1"/>
</dbReference>
<dbReference type="InterPro" id="IPR050343">
    <property type="entry name" value="RsuA_PseudoU_synthase"/>
</dbReference>
<dbReference type="Pfam" id="PF00849">
    <property type="entry name" value="PseudoU_synth_2"/>
    <property type="match status" value="1"/>
</dbReference>
<evidence type="ECO:0000256" key="5">
    <source>
        <dbReference type="RuleBase" id="RU003887"/>
    </source>
</evidence>
<dbReference type="SUPFAM" id="SSF55174">
    <property type="entry name" value="Alpha-L RNA-binding motif"/>
    <property type="match status" value="1"/>
</dbReference>
<dbReference type="SUPFAM" id="SSF55120">
    <property type="entry name" value="Pseudouridine synthase"/>
    <property type="match status" value="1"/>
</dbReference>
<dbReference type="InterPro" id="IPR002942">
    <property type="entry name" value="S4_RNA-bd"/>
</dbReference>
<dbReference type="RefSeq" id="WP_007790775.1">
    <property type="nucleotide sequence ID" value="NZ_ADGQ01000070.1"/>
</dbReference>
<organism evidence="7 8">
    <name type="scientific">Peptostreptococcus stomatis DSM 17678</name>
    <dbReference type="NCBI Taxonomy" id="596315"/>
    <lineage>
        <taxon>Bacteria</taxon>
        <taxon>Bacillati</taxon>
        <taxon>Bacillota</taxon>
        <taxon>Clostridia</taxon>
        <taxon>Peptostreptococcales</taxon>
        <taxon>Peptostreptococcaceae</taxon>
        <taxon>Peptostreptococcus</taxon>
    </lineage>
</organism>
<gene>
    <name evidence="7" type="ORF">HMPREF0634_0035</name>
</gene>
<dbReference type="FunFam" id="3.10.290.10:FF:000003">
    <property type="entry name" value="Pseudouridine synthase"/>
    <property type="match status" value="1"/>
</dbReference>
<dbReference type="NCBIfam" id="TIGR00093">
    <property type="entry name" value="pseudouridine synthase"/>
    <property type="match status" value="1"/>
</dbReference>
<dbReference type="InterPro" id="IPR020103">
    <property type="entry name" value="PsdUridine_synth_cat_dom_sf"/>
</dbReference>
<dbReference type="eggNOG" id="COG1187">
    <property type="taxonomic scope" value="Bacteria"/>
</dbReference>
<evidence type="ECO:0000256" key="3">
    <source>
        <dbReference type="ARBA" id="ARBA00023235"/>
    </source>
</evidence>
<dbReference type="GeneID" id="84801272"/>
<dbReference type="FunFam" id="3.30.70.1560:FF:000001">
    <property type="entry name" value="Pseudouridine synthase"/>
    <property type="match status" value="1"/>
</dbReference>
<dbReference type="SMART" id="SM00363">
    <property type="entry name" value="S4"/>
    <property type="match status" value="1"/>
</dbReference>
<dbReference type="GO" id="GO:0000455">
    <property type="term" value="P:enzyme-directed rRNA pseudouridine synthesis"/>
    <property type="evidence" value="ECO:0007669"/>
    <property type="project" value="UniProtKB-ARBA"/>
</dbReference>
<dbReference type="CDD" id="cd02553">
    <property type="entry name" value="PseudoU_synth_RsuA"/>
    <property type="match status" value="1"/>
</dbReference>
<dbReference type="InterPro" id="IPR018496">
    <property type="entry name" value="PsdUridine_synth_RsuA/RluB_CS"/>
</dbReference>
<dbReference type="Gene3D" id="3.10.290.10">
    <property type="entry name" value="RNA-binding S4 domain"/>
    <property type="match status" value="1"/>
</dbReference>
<dbReference type="InterPro" id="IPR000748">
    <property type="entry name" value="PsdUridine_synth_RsuA/RluB/E/F"/>
</dbReference>
<keyword evidence="8" id="KW-1185">Reference proteome</keyword>
<evidence type="ECO:0000256" key="4">
    <source>
        <dbReference type="PROSITE-ProRule" id="PRU00182"/>
    </source>
</evidence>
<dbReference type="InterPro" id="IPR042092">
    <property type="entry name" value="PsdUridine_s_RsuA/RluB/E/F_cat"/>
</dbReference>
<dbReference type="Proteomes" id="UP000003244">
    <property type="component" value="Unassembled WGS sequence"/>
</dbReference>
<comment type="similarity">
    <text evidence="1 5">Belongs to the pseudouridine synthase RsuA family.</text>
</comment>
<dbReference type="STRING" id="596315.HMPREF0634_0035"/>
<dbReference type="InterPro" id="IPR036986">
    <property type="entry name" value="S4_RNA-bd_sf"/>
</dbReference>
<dbReference type="PROSITE" id="PS01149">
    <property type="entry name" value="PSI_RSU"/>
    <property type="match status" value="1"/>
</dbReference>
<dbReference type="InterPro" id="IPR006145">
    <property type="entry name" value="PsdUridine_synth_RsuA/RluA"/>
</dbReference>
<dbReference type="CDD" id="cd00165">
    <property type="entry name" value="S4"/>
    <property type="match status" value="1"/>
</dbReference>
<dbReference type="PROSITE" id="PS50889">
    <property type="entry name" value="S4"/>
    <property type="match status" value="1"/>
</dbReference>
<dbReference type="InterPro" id="IPR020094">
    <property type="entry name" value="TruA/RsuA/RluB/E/F_N"/>
</dbReference>
<dbReference type="Gene3D" id="3.30.70.580">
    <property type="entry name" value="Pseudouridine synthase I, catalytic domain, N-terminal subdomain"/>
    <property type="match status" value="1"/>
</dbReference>
<dbReference type="AlphaFoldDB" id="E0E4Q2"/>
<dbReference type="GO" id="GO:0003723">
    <property type="term" value="F:RNA binding"/>
    <property type="evidence" value="ECO:0007669"/>
    <property type="project" value="UniProtKB-KW"/>
</dbReference>
<keyword evidence="3 5" id="KW-0413">Isomerase</keyword>
<evidence type="ECO:0000256" key="2">
    <source>
        <dbReference type="ARBA" id="ARBA00022884"/>
    </source>
</evidence>
<dbReference type="GO" id="GO:0005829">
    <property type="term" value="C:cytosol"/>
    <property type="evidence" value="ECO:0007669"/>
    <property type="project" value="UniProtKB-ARBA"/>
</dbReference>